<dbReference type="RefSeq" id="WP_252853481.1">
    <property type="nucleotide sequence ID" value="NZ_JAMXLR010000055.1"/>
</dbReference>
<evidence type="ECO:0000313" key="5">
    <source>
        <dbReference type="EMBL" id="MCO6045366.1"/>
    </source>
</evidence>
<name>A0A9X2FGS0_9BACT</name>
<proteinExistence type="inferred from homology"/>
<keyword evidence="2 5" id="KW-0328">Glycosyltransferase</keyword>
<keyword evidence="3 5" id="KW-0808">Transferase</keyword>
<keyword evidence="6" id="KW-1185">Reference proteome</keyword>
<dbReference type="SUPFAM" id="SSF53448">
    <property type="entry name" value="Nucleotide-diphospho-sugar transferases"/>
    <property type="match status" value="1"/>
</dbReference>
<dbReference type="PANTHER" id="PTHR43685">
    <property type="entry name" value="GLYCOSYLTRANSFERASE"/>
    <property type="match status" value="1"/>
</dbReference>
<evidence type="ECO:0000256" key="1">
    <source>
        <dbReference type="ARBA" id="ARBA00006739"/>
    </source>
</evidence>
<dbReference type="EC" id="2.4.-.-" evidence="5"/>
<reference evidence="5" key="1">
    <citation type="submission" date="2022-06" db="EMBL/GenBank/DDBJ databases">
        <title>Aeoliella straminimaris, a novel planctomycete from sediments.</title>
        <authorList>
            <person name="Vitorino I.R."/>
            <person name="Lage O.M."/>
        </authorList>
    </citation>
    <scope>NUCLEOTIDE SEQUENCE</scope>
    <source>
        <strain evidence="5">ICT_H6.2</strain>
    </source>
</reference>
<dbReference type="EMBL" id="JAMXLR010000055">
    <property type="protein sequence ID" value="MCO6045366.1"/>
    <property type="molecule type" value="Genomic_DNA"/>
</dbReference>
<dbReference type="InterPro" id="IPR001173">
    <property type="entry name" value="Glyco_trans_2-like"/>
</dbReference>
<dbReference type="Gene3D" id="3.90.550.10">
    <property type="entry name" value="Spore Coat Polysaccharide Biosynthesis Protein SpsA, Chain A"/>
    <property type="match status" value="1"/>
</dbReference>
<dbReference type="GO" id="GO:0016757">
    <property type="term" value="F:glycosyltransferase activity"/>
    <property type="evidence" value="ECO:0007669"/>
    <property type="project" value="UniProtKB-KW"/>
</dbReference>
<dbReference type="InterPro" id="IPR050834">
    <property type="entry name" value="Glycosyltransf_2"/>
</dbReference>
<evidence type="ECO:0000256" key="3">
    <source>
        <dbReference type="ARBA" id="ARBA00022679"/>
    </source>
</evidence>
<sequence>MPPTISVILPVYNAERYVAEAVESILAQTYTDFEFLIIDDGSTDGSLKVLEHYAQRDERIRLKSRPNTGYVVALNEMLSEARGEFIARMDADDISLPDRLQKQTDFLVPRLDHVCVGTAVTHVDSENEVLAKLPIKRTHEEIDRAHMVENVWAVIVHPTVLIRRAALDKVGGYREEMLYIEDYDLWLRLAEIGLLENLMEPLLRYRVHLGSVCHQRICEQQERGLRALTDAYRRRQLGTPPANIRLPTSVHTRRARVRWAWWALAGGNVPLARKHAWRAVRTSPLSPASWKVLVCAMRGY</sequence>
<feature type="domain" description="Glycosyltransferase 2-like" evidence="4">
    <location>
        <begin position="6"/>
        <end position="170"/>
    </location>
</feature>
<organism evidence="5 6">
    <name type="scientific">Aeoliella straminimaris</name>
    <dbReference type="NCBI Taxonomy" id="2954799"/>
    <lineage>
        <taxon>Bacteria</taxon>
        <taxon>Pseudomonadati</taxon>
        <taxon>Planctomycetota</taxon>
        <taxon>Planctomycetia</taxon>
        <taxon>Pirellulales</taxon>
        <taxon>Lacipirellulaceae</taxon>
        <taxon>Aeoliella</taxon>
    </lineage>
</organism>
<protein>
    <submittedName>
        <fullName evidence="5">Glycosyltransferase</fullName>
        <ecNumber evidence="5">2.4.-.-</ecNumber>
    </submittedName>
</protein>
<evidence type="ECO:0000259" key="4">
    <source>
        <dbReference type="Pfam" id="PF00535"/>
    </source>
</evidence>
<dbReference type="Proteomes" id="UP001155241">
    <property type="component" value="Unassembled WGS sequence"/>
</dbReference>
<dbReference type="InterPro" id="IPR029044">
    <property type="entry name" value="Nucleotide-diphossugar_trans"/>
</dbReference>
<accession>A0A9X2FGS0</accession>
<evidence type="ECO:0000313" key="6">
    <source>
        <dbReference type="Proteomes" id="UP001155241"/>
    </source>
</evidence>
<gene>
    <name evidence="5" type="ORF">NG895_15760</name>
</gene>
<evidence type="ECO:0000256" key="2">
    <source>
        <dbReference type="ARBA" id="ARBA00022676"/>
    </source>
</evidence>
<comment type="similarity">
    <text evidence="1">Belongs to the glycosyltransferase 2 family.</text>
</comment>
<dbReference type="Pfam" id="PF00535">
    <property type="entry name" value="Glycos_transf_2"/>
    <property type="match status" value="1"/>
</dbReference>
<comment type="caution">
    <text evidence="5">The sequence shown here is derived from an EMBL/GenBank/DDBJ whole genome shotgun (WGS) entry which is preliminary data.</text>
</comment>
<dbReference type="PANTHER" id="PTHR43685:SF5">
    <property type="entry name" value="GLYCOSYLTRANSFERASE EPSE-RELATED"/>
    <property type="match status" value="1"/>
</dbReference>
<dbReference type="AlphaFoldDB" id="A0A9X2FGS0"/>